<keyword evidence="3" id="KW-1185">Reference proteome</keyword>
<proteinExistence type="predicted"/>
<gene>
    <name evidence="2" type="ORF">Raf01_82820</name>
</gene>
<dbReference type="RefSeq" id="WP_203923548.1">
    <property type="nucleotide sequence ID" value="NZ_BONZ01000089.1"/>
</dbReference>
<accession>A0A8J3VVB4</accession>
<evidence type="ECO:0000256" key="1">
    <source>
        <dbReference type="SAM" id="MobiDB-lite"/>
    </source>
</evidence>
<dbReference type="Proteomes" id="UP000642748">
    <property type="component" value="Unassembled WGS sequence"/>
</dbReference>
<name>A0A8J3VVB4_9ACTN</name>
<dbReference type="EMBL" id="BONZ01000089">
    <property type="protein sequence ID" value="GIH20110.1"/>
    <property type="molecule type" value="Genomic_DNA"/>
</dbReference>
<feature type="region of interest" description="Disordered" evidence="1">
    <location>
        <begin position="51"/>
        <end position="73"/>
    </location>
</feature>
<organism evidence="2 3">
    <name type="scientific">Rugosimonospora africana</name>
    <dbReference type="NCBI Taxonomy" id="556532"/>
    <lineage>
        <taxon>Bacteria</taxon>
        <taxon>Bacillati</taxon>
        <taxon>Actinomycetota</taxon>
        <taxon>Actinomycetes</taxon>
        <taxon>Micromonosporales</taxon>
        <taxon>Micromonosporaceae</taxon>
        <taxon>Rugosimonospora</taxon>
    </lineage>
</organism>
<sequence>MYVLPGQAGDRGYGAESLTEFTFDWIMAPVAGLSDAFFGLLHMRLPDYTRRPGGPGLAGGPASTAATGSRRSG</sequence>
<protein>
    <submittedName>
        <fullName evidence="2">Uncharacterized protein</fullName>
    </submittedName>
</protein>
<comment type="caution">
    <text evidence="2">The sequence shown here is derived from an EMBL/GenBank/DDBJ whole genome shotgun (WGS) entry which is preliminary data.</text>
</comment>
<dbReference type="AlphaFoldDB" id="A0A8J3VVB4"/>
<reference evidence="2" key="1">
    <citation type="submission" date="2021-01" db="EMBL/GenBank/DDBJ databases">
        <title>Whole genome shotgun sequence of Rugosimonospora africana NBRC 104875.</title>
        <authorList>
            <person name="Komaki H."/>
            <person name="Tamura T."/>
        </authorList>
    </citation>
    <scope>NUCLEOTIDE SEQUENCE</scope>
    <source>
        <strain evidence="2">NBRC 104875</strain>
    </source>
</reference>
<feature type="compositionally biased region" description="Low complexity" evidence="1">
    <location>
        <begin position="60"/>
        <end position="73"/>
    </location>
</feature>
<evidence type="ECO:0000313" key="2">
    <source>
        <dbReference type="EMBL" id="GIH20110.1"/>
    </source>
</evidence>
<evidence type="ECO:0000313" key="3">
    <source>
        <dbReference type="Proteomes" id="UP000642748"/>
    </source>
</evidence>